<comment type="subcellular location">
    <subcellularLocation>
        <location evidence="1">Membrane</location>
    </subcellularLocation>
</comment>
<evidence type="ECO:0000256" key="1">
    <source>
        <dbReference type="ARBA" id="ARBA00004370"/>
    </source>
</evidence>
<comment type="caution">
    <text evidence="9">The sequence shown here is derived from an EMBL/GenBank/DDBJ whole genome shotgun (WGS) entry which is preliminary data.</text>
</comment>
<dbReference type="InterPro" id="IPR030182">
    <property type="entry name" value="PUP_plant"/>
</dbReference>
<feature type="transmembrane region" description="Helical" evidence="8">
    <location>
        <begin position="126"/>
        <end position="148"/>
    </location>
</feature>
<dbReference type="PANTHER" id="PTHR31376:SF105">
    <property type="entry name" value="PURINE PERMEASE-RELATED"/>
    <property type="match status" value="1"/>
</dbReference>
<keyword evidence="4 8" id="KW-0812">Transmembrane</keyword>
<gene>
    <name evidence="9" type="ORF">Syun_003790</name>
</gene>
<evidence type="ECO:0000256" key="6">
    <source>
        <dbReference type="ARBA" id="ARBA00023136"/>
    </source>
</evidence>
<keyword evidence="6 8" id="KW-0472">Membrane</keyword>
<evidence type="ECO:0000256" key="8">
    <source>
        <dbReference type="SAM" id="Phobius"/>
    </source>
</evidence>
<dbReference type="GO" id="GO:0015211">
    <property type="term" value="F:purine nucleoside transmembrane transporter activity"/>
    <property type="evidence" value="ECO:0007669"/>
    <property type="project" value="InterPro"/>
</dbReference>
<evidence type="ECO:0000313" key="10">
    <source>
        <dbReference type="Proteomes" id="UP001420932"/>
    </source>
</evidence>
<dbReference type="AlphaFoldDB" id="A0AAP0L391"/>
<evidence type="ECO:0000256" key="5">
    <source>
        <dbReference type="ARBA" id="ARBA00022989"/>
    </source>
</evidence>
<dbReference type="GO" id="GO:0005345">
    <property type="term" value="F:purine nucleobase transmembrane transporter activity"/>
    <property type="evidence" value="ECO:0007669"/>
    <property type="project" value="UniProtKB-ARBA"/>
</dbReference>
<proteinExistence type="inferred from homology"/>
<feature type="transmembrane region" description="Helical" evidence="8">
    <location>
        <begin position="155"/>
        <end position="182"/>
    </location>
</feature>
<dbReference type="Pfam" id="PF16913">
    <property type="entry name" value="PUNUT"/>
    <property type="match status" value="1"/>
</dbReference>
<protein>
    <submittedName>
        <fullName evidence="9">Uncharacterized protein</fullName>
    </submittedName>
</protein>
<accession>A0AAP0L391</accession>
<organism evidence="9 10">
    <name type="scientific">Stephania yunnanensis</name>
    <dbReference type="NCBI Taxonomy" id="152371"/>
    <lineage>
        <taxon>Eukaryota</taxon>
        <taxon>Viridiplantae</taxon>
        <taxon>Streptophyta</taxon>
        <taxon>Embryophyta</taxon>
        <taxon>Tracheophyta</taxon>
        <taxon>Spermatophyta</taxon>
        <taxon>Magnoliopsida</taxon>
        <taxon>Ranunculales</taxon>
        <taxon>Menispermaceae</taxon>
        <taxon>Menispermoideae</taxon>
        <taxon>Cissampelideae</taxon>
        <taxon>Stephania</taxon>
    </lineage>
</organism>
<dbReference type="Proteomes" id="UP001420932">
    <property type="component" value="Unassembled WGS sequence"/>
</dbReference>
<feature type="compositionally biased region" description="Polar residues" evidence="7">
    <location>
        <begin position="29"/>
        <end position="43"/>
    </location>
</feature>
<reference evidence="9 10" key="1">
    <citation type="submission" date="2024-01" db="EMBL/GenBank/DDBJ databases">
        <title>Genome assemblies of Stephania.</title>
        <authorList>
            <person name="Yang L."/>
        </authorList>
    </citation>
    <scope>NUCLEOTIDE SEQUENCE [LARGE SCALE GENOMIC DNA]</scope>
    <source>
        <strain evidence="9">YNDBR</strain>
        <tissue evidence="9">Leaf</tissue>
    </source>
</reference>
<evidence type="ECO:0000256" key="3">
    <source>
        <dbReference type="ARBA" id="ARBA00022448"/>
    </source>
</evidence>
<comment type="similarity">
    <text evidence="2">Belongs to the purine permeases (TC 2.A.7.14) family.</text>
</comment>
<name>A0AAP0L391_9MAGN</name>
<sequence length="216" mass="23722">MANTPVGAPTSISTEFGRHPPGPVRPSGPNWTQPGWVQIGSSRHGSHGASLSAESSIHAPRQLRLSFTEGWAIGESLKCSNKVVDLLLPQFATVQRSYTHYHKVDGIVSGPLLLRLYYLNGGSRKWLVSCVQTPGFPILIVPISLLILRAKSKPIYFVLLESNLLLSIALMGILLGVINFLYSQRLSYLPVSTAPEHSVGIYCRVVKRKFMAYIVN</sequence>
<keyword evidence="5 8" id="KW-1133">Transmembrane helix</keyword>
<keyword evidence="10" id="KW-1185">Reference proteome</keyword>
<feature type="region of interest" description="Disordered" evidence="7">
    <location>
        <begin position="1"/>
        <end position="53"/>
    </location>
</feature>
<dbReference type="EMBL" id="JBBNAF010000002">
    <property type="protein sequence ID" value="KAK9162888.1"/>
    <property type="molecule type" value="Genomic_DNA"/>
</dbReference>
<evidence type="ECO:0000256" key="7">
    <source>
        <dbReference type="SAM" id="MobiDB-lite"/>
    </source>
</evidence>
<dbReference type="GO" id="GO:0016020">
    <property type="term" value="C:membrane"/>
    <property type="evidence" value="ECO:0007669"/>
    <property type="project" value="UniProtKB-SubCell"/>
</dbReference>
<evidence type="ECO:0000313" key="9">
    <source>
        <dbReference type="EMBL" id="KAK9162888.1"/>
    </source>
</evidence>
<evidence type="ECO:0000256" key="2">
    <source>
        <dbReference type="ARBA" id="ARBA00006213"/>
    </source>
</evidence>
<evidence type="ECO:0000256" key="4">
    <source>
        <dbReference type="ARBA" id="ARBA00022692"/>
    </source>
</evidence>
<keyword evidence="3" id="KW-0813">Transport</keyword>
<dbReference type="PANTHER" id="PTHR31376">
    <property type="entry name" value="OS09G0467300 PROTEIN-RELATED"/>
    <property type="match status" value="1"/>
</dbReference>